<dbReference type="PANTHER" id="PTHR43544:SF12">
    <property type="entry name" value="NAD(P)-BINDING ROSSMANN-FOLD SUPERFAMILY PROTEIN"/>
    <property type="match status" value="1"/>
</dbReference>
<accession>A0A1G2DCW4</accession>
<dbReference type="AlphaFoldDB" id="A0A1G2DCW4"/>
<dbReference type="Pfam" id="PF00106">
    <property type="entry name" value="adh_short"/>
    <property type="match status" value="1"/>
</dbReference>
<comment type="caution">
    <text evidence="2">The sequence shown here is derived from an EMBL/GenBank/DDBJ whole genome shotgun (WGS) entry which is preliminary data.</text>
</comment>
<dbReference type="InterPro" id="IPR002347">
    <property type="entry name" value="SDR_fam"/>
</dbReference>
<evidence type="ECO:0000313" key="2">
    <source>
        <dbReference type="EMBL" id="OGZ11353.1"/>
    </source>
</evidence>
<name>A0A1G2DCW4_9BACT</name>
<reference evidence="2 3" key="1">
    <citation type="journal article" date="2016" name="Nat. Commun.">
        <title>Thousands of microbial genomes shed light on interconnected biogeochemical processes in an aquifer system.</title>
        <authorList>
            <person name="Anantharaman K."/>
            <person name="Brown C.T."/>
            <person name="Hug L.A."/>
            <person name="Sharon I."/>
            <person name="Castelle C.J."/>
            <person name="Probst A.J."/>
            <person name="Thomas B.C."/>
            <person name="Singh A."/>
            <person name="Wilkins M.J."/>
            <person name="Karaoz U."/>
            <person name="Brodie E.L."/>
            <person name="Williams K.H."/>
            <person name="Hubbard S.S."/>
            <person name="Banfield J.F."/>
        </authorList>
    </citation>
    <scope>NUCLEOTIDE SEQUENCE [LARGE SCALE GENOMIC DNA]</scope>
</reference>
<evidence type="ECO:0000256" key="1">
    <source>
        <dbReference type="RuleBase" id="RU000363"/>
    </source>
</evidence>
<gene>
    <name evidence="2" type="ORF">A2942_04025</name>
</gene>
<dbReference type="InterPro" id="IPR051468">
    <property type="entry name" value="Fungal_SecMetab_SDRs"/>
</dbReference>
<sequence length="220" mass="23909">MKTILVTGASRGIGNALAKKFLENGDVVFGTSTNGDAHFSHKRLKMFRLDLGDPVSIKRCADDIAKLGKKIDILINNAGIVIEEEADSPAIVTDFLRKTLEVNLIGTVNFTERIIPLINEGGQIINLSSSAGSLGHTGYTSNYPSYRISKASLNMLTRILARRLAGKVKVSSVHPGWVQTDMGGEGADISPAEAAQDIFMLANSDVETGQFWFKQKKFPW</sequence>
<organism evidence="2 3">
    <name type="scientific">Candidatus Lloydbacteria bacterium RIFCSPLOWO2_01_FULL_50_20</name>
    <dbReference type="NCBI Taxonomy" id="1798665"/>
    <lineage>
        <taxon>Bacteria</taxon>
        <taxon>Candidatus Lloydiibacteriota</taxon>
    </lineage>
</organism>
<dbReference type="Proteomes" id="UP000178534">
    <property type="component" value="Unassembled WGS sequence"/>
</dbReference>
<dbReference type="GO" id="GO:0016491">
    <property type="term" value="F:oxidoreductase activity"/>
    <property type="evidence" value="ECO:0007669"/>
    <property type="project" value="TreeGrafter"/>
</dbReference>
<comment type="similarity">
    <text evidence="1">Belongs to the short-chain dehydrogenases/reductases (SDR) family.</text>
</comment>
<dbReference type="STRING" id="1798665.A2942_04025"/>
<evidence type="ECO:0008006" key="4">
    <source>
        <dbReference type="Google" id="ProtNLM"/>
    </source>
</evidence>
<dbReference type="PANTHER" id="PTHR43544">
    <property type="entry name" value="SHORT-CHAIN DEHYDROGENASE/REDUCTASE"/>
    <property type="match status" value="1"/>
</dbReference>
<dbReference type="GO" id="GO:0005737">
    <property type="term" value="C:cytoplasm"/>
    <property type="evidence" value="ECO:0007669"/>
    <property type="project" value="TreeGrafter"/>
</dbReference>
<proteinExistence type="inferred from homology"/>
<dbReference type="InterPro" id="IPR036291">
    <property type="entry name" value="NAD(P)-bd_dom_sf"/>
</dbReference>
<protein>
    <recommendedName>
        <fullName evidence="4">Short-chain dehydrogenase</fullName>
    </recommendedName>
</protein>
<dbReference type="Gene3D" id="3.40.50.720">
    <property type="entry name" value="NAD(P)-binding Rossmann-like Domain"/>
    <property type="match status" value="1"/>
</dbReference>
<evidence type="ECO:0000313" key="3">
    <source>
        <dbReference type="Proteomes" id="UP000178534"/>
    </source>
</evidence>
<dbReference type="SUPFAM" id="SSF51735">
    <property type="entry name" value="NAD(P)-binding Rossmann-fold domains"/>
    <property type="match status" value="1"/>
</dbReference>
<dbReference type="PRINTS" id="PR00080">
    <property type="entry name" value="SDRFAMILY"/>
</dbReference>
<dbReference type="PRINTS" id="PR00081">
    <property type="entry name" value="GDHRDH"/>
</dbReference>
<dbReference type="EMBL" id="MHLP01000038">
    <property type="protein sequence ID" value="OGZ11353.1"/>
    <property type="molecule type" value="Genomic_DNA"/>
</dbReference>